<evidence type="ECO:0000259" key="5">
    <source>
        <dbReference type="Pfam" id="PF00389"/>
    </source>
</evidence>
<dbReference type="GO" id="GO:0016616">
    <property type="term" value="F:oxidoreductase activity, acting on the CH-OH group of donors, NAD or NADP as acceptor"/>
    <property type="evidence" value="ECO:0007669"/>
    <property type="project" value="InterPro"/>
</dbReference>
<dbReference type="Pfam" id="PF02826">
    <property type="entry name" value="2-Hacid_dh_C"/>
    <property type="match status" value="1"/>
</dbReference>
<dbReference type="PANTHER" id="PTHR43761:SF1">
    <property type="entry name" value="D-ISOMER SPECIFIC 2-HYDROXYACID DEHYDROGENASE CATALYTIC DOMAIN-CONTAINING PROTEIN-RELATED"/>
    <property type="match status" value="1"/>
</dbReference>
<dbReference type="InterPro" id="IPR006140">
    <property type="entry name" value="D-isomer_DH_NAD-bd"/>
</dbReference>
<evidence type="ECO:0000256" key="1">
    <source>
        <dbReference type="ARBA" id="ARBA00005854"/>
    </source>
</evidence>
<evidence type="ECO:0000313" key="8">
    <source>
        <dbReference type="Proteomes" id="UP000199136"/>
    </source>
</evidence>
<dbReference type="Gene3D" id="3.40.50.720">
    <property type="entry name" value="NAD(P)-binding Rossmann-like Domain"/>
    <property type="match status" value="2"/>
</dbReference>
<feature type="domain" description="D-isomer specific 2-hydroxyacid dehydrogenase NAD-binding" evidence="6">
    <location>
        <begin position="112"/>
        <end position="286"/>
    </location>
</feature>
<evidence type="ECO:0000256" key="2">
    <source>
        <dbReference type="ARBA" id="ARBA00023002"/>
    </source>
</evidence>
<dbReference type="InterPro" id="IPR050418">
    <property type="entry name" value="D-iso_2-hydroxyacid_DH_PdxB"/>
</dbReference>
<dbReference type="FunFam" id="3.40.50.720:FF:000203">
    <property type="entry name" value="D-3-phosphoglycerate dehydrogenase (SerA)"/>
    <property type="match status" value="1"/>
</dbReference>
<dbReference type="Pfam" id="PF00389">
    <property type="entry name" value="2-Hacid_dh"/>
    <property type="match status" value="1"/>
</dbReference>
<evidence type="ECO:0000256" key="3">
    <source>
        <dbReference type="ARBA" id="ARBA00023027"/>
    </source>
</evidence>
<dbReference type="CDD" id="cd12161">
    <property type="entry name" value="GDH_like_1"/>
    <property type="match status" value="1"/>
</dbReference>
<evidence type="ECO:0000313" key="7">
    <source>
        <dbReference type="EMBL" id="SFQ32311.1"/>
    </source>
</evidence>
<gene>
    <name evidence="7" type="ORF">SAMN04488506_1442</name>
</gene>
<accession>A0A1I5XJZ8</accession>
<reference evidence="7 8" key="1">
    <citation type="submission" date="2016-10" db="EMBL/GenBank/DDBJ databases">
        <authorList>
            <person name="de Groot N.N."/>
        </authorList>
    </citation>
    <scope>NUCLEOTIDE SEQUENCE [LARGE SCALE GENOMIC DNA]</scope>
    <source>
        <strain evidence="7 8">DSM 20581</strain>
    </source>
</reference>
<dbReference type="InterPro" id="IPR029753">
    <property type="entry name" value="D-isomer_DH_CS"/>
</dbReference>
<name>A0A1I5XJZ8_9LACT</name>
<dbReference type="Proteomes" id="UP000199136">
    <property type="component" value="Unassembled WGS sequence"/>
</dbReference>
<dbReference type="InterPro" id="IPR006139">
    <property type="entry name" value="D-isomer_2_OHA_DH_cat_dom"/>
</dbReference>
<dbReference type="InterPro" id="IPR036291">
    <property type="entry name" value="NAD(P)-bd_dom_sf"/>
</dbReference>
<feature type="domain" description="D-isomer specific 2-hydroxyacid dehydrogenase catalytic" evidence="5">
    <location>
        <begin position="17"/>
        <end position="316"/>
    </location>
</feature>
<sequence>MLVKLLEPLRVPKELIDELAQPIKDRGHDFVYYEEKTTDTGELAERSKDADIVMIANNPYPEEAIQKADHMKLINVAFTGVDHVAGDAAKEKDIKIANAAGYSDQSVAELVIGLTLDLYRSISQGNQDIRKKDFPGLIQGNEIKGKTVGILGTGNIGLMTARLFKAFGANVIAYSRTEKEAAKELGIEYVSLDELMKQSDILSVHLPLNKQTKGFLSKEELAKMKSSAILINCARGPIIDNEALAELLNNGEIAGAGIDVFDMEPPIPSDYPLLNAKNAVLTPHVAYLTDEAMVERAKIAFENTIAFLDGEPKNIVQE</sequence>
<dbReference type="SUPFAM" id="SSF51735">
    <property type="entry name" value="NAD(P)-binding Rossmann-fold domains"/>
    <property type="match status" value="1"/>
</dbReference>
<dbReference type="AlphaFoldDB" id="A0A1I5XJZ8"/>
<dbReference type="SUPFAM" id="SSF52283">
    <property type="entry name" value="Formate/glycerate dehydrogenase catalytic domain-like"/>
    <property type="match status" value="1"/>
</dbReference>
<dbReference type="PROSITE" id="PS00065">
    <property type="entry name" value="D_2_HYDROXYACID_DH_1"/>
    <property type="match status" value="1"/>
</dbReference>
<dbReference type="PANTHER" id="PTHR43761">
    <property type="entry name" value="D-ISOMER SPECIFIC 2-HYDROXYACID DEHYDROGENASE FAMILY PROTEIN (AFU_ORTHOLOGUE AFUA_1G13630)"/>
    <property type="match status" value="1"/>
</dbReference>
<dbReference type="GO" id="GO:0051287">
    <property type="term" value="F:NAD binding"/>
    <property type="evidence" value="ECO:0007669"/>
    <property type="project" value="InterPro"/>
</dbReference>
<comment type="similarity">
    <text evidence="1 4">Belongs to the D-isomer specific 2-hydroxyacid dehydrogenase family.</text>
</comment>
<keyword evidence="8" id="KW-1185">Reference proteome</keyword>
<dbReference type="EMBL" id="FOXW01000005">
    <property type="protein sequence ID" value="SFQ32311.1"/>
    <property type="molecule type" value="Genomic_DNA"/>
</dbReference>
<proteinExistence type="inferred from homology"/>
<dbReference type="RefSeq" id="WP_092480487.1">
    <property type="nucleotide sequence ID" value="NZ_FOXW01000005.1"/>
</dbReference>
<protein>
    <submittedName>
        <fullName evidence="7">D-3-phosphoglycerate dehydrogenase</fullName>
    </submittedName>
</protein>
<dbReference type="PROSITE" id="PS00671">
    <property type="entry name" value="D_2_HYDROXYACID_DH_3"/>
    <property type="match status" value="1"/>
</dbReference>
<dbReference type="InterPro" id="IPR029752">
    <property type="entry name" value="D-isomer_DH_CS1"/>
</dbReference>
<keyword evidence="3" id="KW-0520">NAD</keyword>
<organism evidence="7 8">
    <name type="scientific">Desemzia incerta</name>
    <dbReference type="NCBI Taxonomy" id="82801"/>
    <lineage>
        <taxon>Bacteria</taxon>
        <taxon>Bacillati</taxon>
        <taxon>Bacillota</taxon>
        <taxon>Bacilli</taxon>
        <taxon>Lactobacillales</taxon>
        <taxon>Carnobacteriaceae</taxon>
        <taxon>Desemzia</taxon>
    </lineage>
</organism>
<evidence type="ECO:0000259" key="6">
    <source>
        <dbReference type="Pfam" id="PF02826"/>
    </source>
</evidence>
<evidence type="ECO:0000256" key="4">
    <source>
        <dbReference type="RuleBase" id="RU003719"/>
    </source>
</evidence>
<dbReference type="STRING" id="82801.SAMN04488506_1442"/>
<keyword evidence="2 4" id="KW-0560">Oxidoreductase</keyword>
<dbReference type="OrthoDB" id="9805416at2"/>